<protein>
    <recommendedName>
        <fullName evidence="8">Ubiquitin-like domain-containing protein</fullName>
    </recommendedName>
</protein>
<feature type="compositionally biased region" description="Pro residues" evidence="6">
    <location>
        <begin position="305"/>
        <end position="318"/>
    </location>
</feature>
<dbReference type="Proteomes" id="UP000007879">
    <property type="component" value="Unassembled WGS sequence"/>
</dbReference>
<dbReference type="Gene3D" id="3.10.20.90">
    <property type="entry name" value="Phosphatidylinositol 3-kinase Catalytic Subunit, Chain A, domain 1"/>
    <property type="match status" value="1"/>
</dbReference>
<dbReference type="AlphaFoldDB" id="A0A1X7V4E8"/>
<keyword evidence="4 7" id="KW-0472">Membrane</keyword>
<dbReference type="SMART" id="SM00213">
    <property type="entry name" value="UBQ"/>
    <property type="match status" value="1"/>
</dbReference>
<dbReference type="GO" id="GO:0016020">
    <property type="term" value="C:membrane"/>
    <property type="evidence" value="ECO:0007669"/>
    <property type="project" value="UniProtKB-SubCell"/>
</dbReference>
<feature type="compositionally biased region" description="Basic and acidic residues" evidence="6">
    <location>
        <begin position="319"/>
        <end position="337"/>
    </location>
</feature>
<dbReference type="InterPro" id="IPR000626">
    <property type="entry name" value="Ubiquitin-like_dom"/>
</dbReference>
<feature type="compositionally biased region" description="Low complexity" evidence="6">
    <location>
        <begin position="128"/>
        <end position="141"/>
    </location>
</feature>
<reference evidence="9" key="2">
    <citation type="submission" date="2017-05" db="UniProtKB">
        <authorList>
            <consortium name="EnsemblMetazoa"/>
        </authorList>
    </citation>
    <scope>IDENTIFICATION</scope>
</reference>
<proteinExistence type="predicted"/>
<feature type="region of interest" description="Disordered" evidence="6">
    <location>
        <begin position="88"/>
        <end position="154"/>
    </location>
</feature>
<dbReference type="PROSITE" id="PS50053">
    <property type="entry name" value="UBIQUITIN_2"/>
    <property type="match status" value="1"/>
</dbReference>
<name>A0A1X7V4E8_AMPQE</name>
<evidence type="ECO:0000256" key="6">
    <source>
        <dbReference type="SAM" id="MobiDB-lite"/>
    </source>
</evidence>
<keyword evidence="5" id="KW-0834">Unfolded protein response</keyword>
<organism evidence="9">
    <name type="scientific">Amphimedon queenslandica</name>
    <name type="common">Sponge</name>
    <dbReference type="NCBI Taxonomy" id="400682"/>
    <lineage>
        <taxon>Eukaryota</taxon>
        <taxon>Metazoa</taxon>
        <taxon>Porifera</taxon>
        <taxon>Demospongiae</taxon>
        <taxon>Heteroscleromorpha</taxon>
        <taxon>Haplosclerida</taxon>
        <taxon>Niphatidae</taxon>
        <taxon>Amphimedon</taxon>
    </lineage>
</organism>
<accession>A0A1X7V4E8</accession>
<feature type="transmembrane region" description="Helical" evidence="7">
    <location>
        <begin position="251"/>
        <end position="271"/>
    </location>
</feature>
<dbReference type="eggNOG" id="KOG4583">
    <property type="taxonomic scope" value="Eukaryota"/>
</dbReference>
<sequence>MATNGNQRNVSVLVKTANGSVEDLSIECERKWCLFDLKVHLSNIHPSHPPVRSQKLIHSGRIVPDETPITDLESSSGITLHLVVSPSRSNSLPVTNSHSAPPQPVVRERARPRPVATPSATSNGEQVNNNNTGSGESTSSTHQRHTTTIPGYGAPVPPQFPQGWPHPYMMSPYYAAQMTQWYQMMYNNPNWQIPPQTHQHPNPDNPVGGAGGVAPAPPEPEADQDNDDIAMNAGGGMMGGLMADNRQRRDLVDYAYMLLMLFFLGTMGYLSGSIYQFAIFGVGVALILMNQGGWFRLQRRQLNQNPPPPPPPSPVQPDPPRREDNEAPVDDNDRGDPPQEQQEAPPPEEERRGFFGTLVTLITSFFTSLVPQQLPELAND</sequence>
<dbReference type="EnsemblMetazoa" id="Aqu2.1.34846_001">
    <property type="protein sequence ID" value="Aqu2.1.34846_001"/>
    <property type="gene ID" value="Aqu2.1.34846"/>
</dbReference>
<dbReference type="SUPFAM" id="SSF54236">
    <property type="entry name" value="Ubiquitin-like"/>
    <property type="match status" value="1"/>
</dbReference>
<evidence type="ECO:0000256" key="2">
    <source>
        <dbReference type="ARBA" id="ARBA00022692"/>
    </source>
</evidence>
<keyword evidence="3 7" id="KW-1133">Transmembrane helix</keyword>
<keyword evidence="2 7" id="KW-0812">Transmembrane</keyword>
<keyword evidence="10" id="KW-1185">Reference proteome</keyword>
<dbReference type="PANTHER" id="PTHR12943">
    <property type="entry name" value="HOMOCYSTEINE-RESPONSIVE ENDOPLASMIC RETICULUM-RESIDENT UNIQUITIN-LIKE DOMAIN HERPUD PROTEIN FAMILY MEMBER"/>
    <property type="match status" value="1"/>
</dbReference>
<evidence type="ECO:0000256" key="3">
    <source>
        <dbReference type="ARBA" id="ARBA00022989"/>
    </source>
</evidence>
<evidence type="ECO:0000313" key="9">
    <source>
        <dbReference type="EnsemblMetazoa" id="Aqu2.1.34846_001"/>
    </source>
</evidence>
<feature type="region of interest" description="Disordered" evidence="6">
    <location>
        <begin position="300"/>
        <end position="353"/>
    </location>
</feature>
<dbReference type="OrthoDB" id="21589at2759"/>
<dbReference type="GO" id="GO:0030968">
    <property type="term" value="P:endoplasmic reticulum unfolded protein response"/>
    <property type="evidence" value="ECO:0007669"/>
    <property type="project" value="TreeGrafter"/>
</dbReference>
<evidence type="ECO:0000259" key="8">
    <source>
        <dbReference type="PROSITE" id="PS50053"/>
    </source>
</evidence>
<evidence type="ECO:0000256" key="7">
    <source>
        <dbReference type="SAM" id="Phobius"/>
    </source>
</evidence>
<reference evidence="10" key="1">
    <citation type="journal article" date="2010" name="Nature">
        <title>The Amphimedon queenslandica genome and the evolution of animal complexity.</title>
        <authorList>
            <person name="Srivastava M."/>
            <person name="Simakov O."/>
            <person name="Chapman J."/>
            <person name="Fahey B."/>
            <person name="Gauthier M.E."/>
            <person name="Mitros T."/>
            <person name="Richards G.S."/>
            <person name="Conaco C."/>
            <person name="Dacre M."/>
            <person name="Hellsten U."/>
            <person name="Larroux C."/>
            <person name="Putnam N.H."/>
            <person name="Stanke M."/>
            <person name="Adamska M."/>
            <person name="Darling A."/>
            <person name="Degnan S.M."/>
            <person name="Oakley T.H."/>
            <person name="Plachetzki D.C."/>
            <person name="Zhai Y."/>
            <person name="Adamski M."/>
            <person name="Calcino A."/>
            <person name="Cummins S.F."/>
            <person name="Goodstein D.M."/>
            <person name="Harris C."/>
            <person name="Jackson D.J."/>
            <person name="Leys S.P."/>
            <person name="Shu S."/>
            <person name="Woodcroft B.J."/>
            <person name="Vervoort M."/>
            <person name="Kosik K.S."/>
            <person name="Manning G."/>
            <person name="Degnan B.M."/>
            <person name="Rokhsar D.S."/>
        </authorList>
    </citation>
    <scope>NUCLEOTIDE SEQUENCE [LARGE SCALE GENOMIC DNA]</scope>
</reference>
<dbReference type="KEGG" id="aqu:100637668"/>
<feature type="region of interest" description="Disordered" evidence="6">
    <location>
        <begin position="194"/>
        <end position="220"/>
    </location>
</feature>
<evidence type="ECO:0000313" key="10">
    <source>
        <dbReference type="Proteomes" id="UP000007879"/>
    </source>
</evidence>
<dbReference type="EnsemblMetazoa" id="XM_003385668.3">
    <property type="protein sequence ID" value="XP_003385716.2"/>
    <property type="gene ID" value="LOC100637668"/>
</dbReference>
<dbReference type="InParanoid" id="A0A1X7V4E8"/>
<dbReference type="InterPro" id="IPR029071">
    <property type="entry name" value="Ubiquitin-like_domsf"/>
</dbReference>
<dbReference type="PANTHER" id="PTHR12943:SF27">
    <property type="entry name" value="HOMOCYSTEINE-INDUCED ENDOPLASMIC RETICULUM PROTEIN, ISOFORM A"/>
    <property type="match status" value="1"/>
</dbReference>
<dbReference type="Pfam" id="PF00240">
    <property type="entry name" value="ubiquitin"/>
    <property type="match status" value="1"/>
</dbReference>
<comment type="subcellular location">
    <subcellularLocation>
        <location evidence="1">Membrane</location>
    </subcellularLocation>
</comment>
<evidence type="ECO:0000256" key="1">
    <source>
        <dbReference type="ARBA" id="ARBA00004370"/>
    </source>
</evidence>
<dbReference type="InterPro" id="IPR039751">
    <property type="entry name" value="HERPUD1/2"/>
</dbReference>
<evidence type="ECO:0000256" key="5">
    <source>
        <dbReference type="ARBA" id="ARBA00023230"/>
    </source>
</evidence>
<evidence type="ECO:0000256" key="4">
    <source>
        <dbReference type="ARBA" id="ARBA00023136"/>
    </source>
</evidence>
<gene>
    <name evidence="9" type="primary">100637668</name>
</gene>
<dbReference type="STRING" id="400682.A0A1X7V4E8"/>
<feature type="compositionally biased region" description="Polar residues" evidence="6">
    <location>
        <begin position="88"/>
        <end position="99"/>
    </location>
</feature>
<feature type="domain" description="Ubiquitin-like" evidence="8">
    <location>
        <begin position="10"/>
        <end position="89"/>
    </location>
</feature>
<feature type="transmembrane region" description="Helical" evidence="7">
    <location>
        <begin position="277"/>
        <end position="295"/>
    </location>
</feature>